<evidence type="ECO:0000313" key="3">
    <source>
        <dbReference type="Proteomes" id="UP000434036"/>
    </source>
</evidence>
<feature type="transmembrane region" description="Helical" evidence="1">
    <location>
        <begin position="196"/>
        <end position="214"/>
    </location>
</feature>
<feature type="transmembrane region" description="Helical" evidence="1">
    <location>
        <begin position="512"/>
        <end position="537"/>
    </location>
</feature>
<dbReference type="EMBL" id="WUUQ01000003">
    <property type="protein sequence ID" value="MXQ74136.1"/>
    <property type="molecule type" value="Genomic_DNA"/>
</dbReference>
<feature type="transmembrane region" description="Helical" evidence="1">
    <location>
        <begin position="226"/>
        <end position="252"/>
    </location>
</feature>
<feature type="transmembrane region" description="Helical" evidence="1">
    <location>
        <begin position="468"/>
        <end position="492"/>
    </location>
</feature>
<keyword evidence="1" id="KW-1133">Transmembrane helix</keyword>
<reference evidence="2 3" key="1">
    <citation type="submission" date="2019-12" db="EMBL/GenBank/DDBJ databases">
        <authorList>
            <person name="Yang R."/>
        </authorList>
    </citation>
    <scope>NUCLEOTIDE SEQUENCE [LARGE SCALE GENOMIC DNA]</scope>
    <source>
        <strain evidence="2 3">DONG20-135</strain>
    </source>
</reference>
<dbReference type="AlphaFoldDB" id="A0A6N8U7H3"/>
<evidence type="ECO:0000256" key="1">
    <source>
        <dbReference type="SAM" id="Phobius"/>
    </source>
</evidence>
<keyword evidence="1" id="KW-0812">Transmembrane</keyword>
<keyword evidence="1" id="KW-0472">Membrane</keyword>
<dbReference type="RefSeq" id="WP_160625522.1">
    <property type="nucleotide sequence ID" value="NZ_WUUQ01000003.1"/>
</dbReference>
<reference evidence="2 3" key="2">
    <citation type="submission" date="2020-01" db="EMBL/GenBank/DDBJ databases">
        <title>Clostridiaceae sp. nov. isolated from the gut of human by culturomics.</title>
        <authorList>
            <person name="Chang Y."/>
        </authorList>
    </citation>
    <scope>NUCLEOTIDE SEQUENCE [LARGE SCALE GENOMIC DNA]</scope>
    <source>
        <strain evidence="2 3">DONG20-135</strain>
    </source>
</reference>
<organism evidence="2 3">
    <name type="scientific">Copranaerobaculum intestinale</name>
    <dbReference type="NCBI Taxonomy" id="2692629"/>
    <lineage>
        <taxon>Bacteria</taxon>
        <taxon>Bacillati</taxon>
        <taxon>Bacillota</taxon>
        <taxon>Erysipelotrichia</taxon>
        <taxon>Erysipelotrichales</taxon>
        <taxon>Erysipelotrichaceae</taxon>
        <taxon>Copranaerobaculum</taxon>
    </lineage>
</organism>
<comment type="caution">
    <text evidence="2">The sequence shown here is derived from an EMBL/GenBank/DDBJ whole genome shotgun (WGS) entry which is preliminary data.</text>
</comment>
<feature type="transmembrane region" description="Helical" evidence="1">
    <location>
        <begin position="264"/>
        <end position="283"/>
    </location>
</feature>
<accession>A0A6N8U7H3</accession>
<feature type="transmembrane region" description="Helical" evidence="1">
    <location>
        <begin position="163"/>
        <end position="184"/>
    </location>
</feature>
<proteinExistence type="predicted"/>
<name>A0A6N8U7H3_9FIRM</name>
<sequence length="545" mass="64925">MNTIDVINSNEMEFDKFIVSLIEYANKNNITYVHDNNSSKNGTEIINHYIYSNNQKVQKLLDIKSKDFKYNFSFSTKPSKVTDRLLEFGKPYIDGNINLIIGIKNFAYLKNSNFSNFRLTVLCATQKKFNSFSKWLENSKGLETRKVEVHSEWLQELKSKKNLMINLILLLIILLFVFDIKLILKEVDKKNILKENIIILSLSFSIFVFLFIGLSSIHNNIFLKQYMYYILPRVFMIYFTYLIVSFIIFSFFEKNTSNKLNLYIYTKLIYSIILMVSLNKVYYLTEYYLKQGYNIYVNQEEINSKYLIKNLDQINKELFEDFLPEIIYYDFLKLNLNGVEYSFIIVNNEYISKHLNFTLNLTDYDYIIPKIFKSSLKKEFSNYKVLWTKQDYKFLNYNIYDVNQGFDNVIISNIEHNKQFDYVDSGCIFIPEHKIQRIKNVLHDHNIETYNLIKYKGKSNYELSIGKVNILISIYLFGMLFLITNSLCRNFIVEIKRSYFSYIGMEIMFFGFFSYILNIHLILSSAYFLVNCTFLTVEKIRKKDL</sequence>
<keyword evidence="3" id="KW-1185">Reference proteome</keyword>
<evidence type="ECO:0000313" key="2">
    <source>
        <dbReference type="EMBL" id="MXQ74136.1"/>
    </source>
</evidence>
<dbReference type="Proteomes" id="UP000434036">
    <property type="component" value="Unassembled WGS sequence"/>
</dbReference>
<gene>
    <name evidence="2" type="ORF">GSF08_09315</name>
</gene>
<protein>
    <submittedName>
        <fullName evidence="2">Uncharacterized protein</fullName>
    </submittedName>
</protein>